<dbReference type="InterPro" id="IPR027417">
    <property type="entry name" value="P-loop_NTPase"/>
</dbReference>
<dbReference type="InterPro" id="IPR005021">
    <property type="entry name" value="Terminase_largesu-like"/>
</dbReference>
<dbReference type="Proteomes" id="UP000540490">
    <property type="component" value="Unassembled WGS sequence"/>
</dbReference>
<dbReference type="Pfam" id="PF20441">
    <property type="entry name" value="TerL_nuclease"/>
    <property type="match status" value="1"/>
</dbReference>
<dbReference type="RefSeq" id="WP_182972776.1">
    <property type="nucleotide sequence ID" value="NZ_JABEQN010000003.1"/>
</dbReference>
<dbReference type="GO" id="GO:0004519">
    <property type="term" value="F:endonuclease activity"/>
    <property type="evidence" value="ECO:0007669"/>
    <property type="project" value="InterPro"/>
</dbReference>
<name>A0A7W4NS10_9PROT</name>
<dbReference type="InterPro" id="IPR046462">
    <property type="entry name" value="TerL_nuclease"/>
</dbReference>
<accession>A0A7W4NS10</accession>
<keyword evidence="5" id="KW-1185">Reference proteome</keyword>
<evidence type="ECO:0000259" key="2">
    <source>
        <dbReference type="Pfam" id="PF20441"/>
    </source>
</evidence>
<feature type="domain" description="Terminase large subunit-like ATPase" evidence="1">
    <location>
        <begin position="89"/>
        <end position="262"/>
    </location>
</feature>
<evidence type="ECO:0000313" key="6">
    <source>
        <dbReference type="Proteomes" id="UP000561077"/>
    </source>
</evidence>
<comment type="caution">
    <text evidence="3">The sequence shown here is derived from an EMBL/GenBank/DDBJ whole genome shotgun (WGS) entry which is preliminary data.</text>
</comment>
<dbReference type="Gene3D" id="3.30.420.240">
    <property type="match status" value="1"/>
</dbReference>
<reference evidence="5 6" key="1">
    <citation type="submission" date="2020-04" db="EMBL/GenBank/DDBJ databases">
        <title>Description of novel Gluconacetobacter.</title>
        <authorList>
            <person name="Sombolestani A."/>
        </authorList>
    </citation>
    <scope>NUCLEOTIDE SEQUENCE [LARGE SCALE GENOMIC DNA]</scope>
    <source>
        <strain evidence="4 5">LMG 1728</strain>
        <strain evidence="3 6">LMG 1731</strain>
    </source>
</reference>
<evidence type="ECO:0000313" key="3">
    <source>
        <dbReference type="EMBL" id="MBB2164037.1"/>
    </source>
</evidence>
<dbReference type="Pfam" id="PF03354">
    <property type="entry name" value="TerL_ATPase"/>
    <property type="match status" value="1"/>
</dbReference>
<dbReference type="EMBL" id="JABEQO010000005">
    <property type="protein sequence ID" value="MBB2164037.1"/>
    <property type="molecule type" value="Genomic_DNA"/>
</dbReference>
<dbReference type="EMBL" id="JABEQN010000003">
    <property type="protein sequence ID" value="MBB2192741.1"/>
    <property type="molecule type" value="Genomic_DNA"/>
</dbReference>
<proteinExistence type="predicted"/>
<protein>
    <submittedName>
        <fullName evidence="3">Terminase large subunit</fullName>
    </submittedName>
</protein>
<evidence type="ECO:0000313" key="4">
    <source>
        <dbReference type="EMBL" id="MBB2192741.1"/>
    </source>
</evidence>
<evidence type="ECO:0000259" key="1">
    <source>
        <dbReference type="Pfam" id="PF03354"/>
    </source>
</evidence>
<organism evidence="3 6">
    <name type="scientific">Gluconacetobacter dulcium</name>
    <dbReference type="NCBI Taxonomy" id="2729096"/>
    <lineage>
        <taxon>Bacteria</taxon>
        <taxon>Pseudomonadati</taxon>
        <taxon>Pseudomonadota</taxon>
        <taxon>Alphaproteobacteria</taxon>
        <taxon>Acetobacterales</taxon>
        <taxon>Acetobacteraceae</taxon>
        <taxon>Gluconacetobacter</taxon>
    </lineage>
</organism>
<dbReference type="PANTHER" id="PTHR41287">
    <property type="match status" value="1"/>
</dbReference>
<evidence type="ECO:0000313" key="5">
    <source>
        <dbReference type="Proteomes" id="UP000540490"/>
    </source>
</evidence>
<dbReference type="Gene3D" id="3.40.50.300">
    <property type="entry name" value="P-loop containing nucleotide triphosphate hydrolases"/>
    <property type="match status" value="1"/>
</dbReference>
<dbReference type="AlphaFoldDB" id="A0A7W4NS10"/>
<sequence>MSRFKAIDAGDLTQQAQYQYVKDVLDERVITCELTKLACERSLHDLERAGTPGFGFHYDPEPGDKYRKLMAHLTHLEGPKGGTPIILDPYQVWSMSQILGWKRDNTDLRRFLTAYITKARGNGKTTEVSGMPLYFMSRDNEFGPEIYACATSQQQATILFNKSLQHAQNHEKLMRFLGIRPMAFRLLVEQPMVVNGSKQISRGSFRAVSSDAKRLDGLNVHVAIFDELHAQPNRKLWDVMTTGMGKRSQPLTMIISTAGDSMTNIGFETDRRCEDILRGKIKDDTFFGCIWRMDEGDNPFDEATWRKANPSWDSAIDHNFFRSKAKEAKQVPGFRSAFFTRHLNTWLSSSSQWLNPQDVRAAYEPSLNIEDFKGQPCWIGIDLSKVNDMSAVSVVFERDDELVVFTRYWLPRPTVEESGNALYPEWVRDGHLIAQDSKSVDYGEISQFIIDLDKDYDVQVVGYDKWKADEIVKALEEEMIPTDPVNQGRNLSNANNAFQKRILDGTIKFNNPIFQWNCLNAFASYDHLDNLMISKENDESGNKIDGLAAAINAIHEMIINDTGPVSTEVVW</sequence>
<dbReference type="PANTHER" id="PTHR41287:SF1">
    <property type="entry name" value="PROTEIN YMFN"/>
    <property type="match status" value="1"/>
</dbReference>
<dbReference type="InterPro" id="IPR046461">
    <property type="entry name" value="TerL_ATPase"/>
</dbReference>
<gene>
    <name evidence="4" type="ORF">HLH25_03635</name>
    <name evidence="3" type="ORF">HLH26_05695</name>
</gene>
<dbReference type="Proteomes" id="UP000561077">
    <property type="component" value="Unassembled WGS sequence"/>
</dbReference>
<feature type="domain" description="Terminase large subunit-like endonuclease" evidence="2">
    <location>
        <begin position="280"/>
        <end position="557"/>
    </location>
</feature>